<accession>A0ABP7T1C2</accession>
<evidence type="ECO:0000313" key="3">
    <source>
        <dbReference type="Proteomes" id="UP001500235"/>
    </source>
</evidence>
<sequence>MSSNPHRFPLAADPGDVVRSVLDDLLYRLDWDDRWYPYGDGHKDRTPIPHVPADDPERVAAMDAASIEINARIRAEEAAAREAWVAAQRRKAEPEAARTRLAAAAAERPRGEDDDGECGVYEGEYAAVIAEVPPGIRRDGWTAERRILFLERVAEHGSILAAARAAGMTRRSVYKLCPRAPAFAAALNEALMANTVVLADTLFDRAIHGHEVPIVHKGEVVATRTVHHDLLGCYLLRVRDPLNYAPVDELERRKGHRALEAAAPPPAAVLPPPRSAATPEGPTL</sequence>
<dbReference type="RefSeq" id="WP_344707217.1">
    <property type="nucleotide sequence ID" value="NZ_BAABBQ010000001.1"/>
</dbReference>
<protein>
    <submittedName>
        <fullName evidence="2">Uncharacterized protein</fullName>
    </submittedName>
</protein>
<name>A0ABP7T1C2_9SPHN</name>
<feature type="region of interest" description="Disordered" evidence="1">
    <location>
        <begin position="255"/>
        <end position="284"/>
    </location>
</feature>
<evidence type="ECO:0000256" key="1">
    <source>
        <dbReference type="SAM" id="MobiDB-lite"/>
    </source>
</evidence>
<dbReference type="EMBL" id="BAABBQ010000001">
    <property type="protein sequence ID" value="GAA4019611.1"/>
    <property type="molecule type" value="Genomic_DNA"/>
</dbReference>
<dbReference type="Proteomes" id="UP001500235">
    <property type="component" value="Unassembled WGS sequence"/>
</dbReference>
<comment type="caution">
    <text evidence="2">The sequence shown here is derived from an EMBL/GenBank/DDBJ whole genome shotgun (WGS) entry which is preliminary data.</text>
</comment>
<keyword evidence="3" id="KW-1185">Reference proteome</keyword>
<gene>
    <name evidence="2" type="ORF">GCM10022280_19420</name>
</gene>
<feature type="region of interest" description="Disordered" evidence="1">
    <location>
        <begin position="96"/>
        <end position="117"/>
    </location>
</feature>
<evidence type="ECO:0000313" key="2">
    <source>
        <dbReference type="EMBL" id="GAA4019611.1"/>
    </source>
</evidence>
<reference evidence="3" key="1">
    <citation type="journal article" date="2019" name="Int. J. Syst. Evol. Microbiol.">
        <title>The Global Catalogue of Microorganisms (GCM) 10K type strain sequencing project: providing services to taxonomists for standard genome sequencing and annotation.</title>
        <authorList>
            <consortium name="The Broad Institute Genomics Platform"/>
            <consortium name="The Broad Institute Genome Sequencing Center for Infectious Disease"/>
            <person name="Wu L."/>
            <person name="Ma J."/>
        </authorList>
    </citation>
    <scope>NUCLEOTIDE SEQUENCE [LARGE SCALE GENOMIC DNA]</scope>
    <source>
        <strain evidence="3">JCM 17563</strain>
    </source>
</reference>
<feature type="compositionally biased region" description="Pro residues" evidence="1">
    <location>
        <begin position="263"/>
        <end position="274"/>
    </location>
</feature>
<organism evidence="2 3">
    <name type="scientific">Sphingomonas swuensis</name>
    <dbReference type="NCBI Taxonomy" id="977800"/>
    <lineage>
        <taxon>Bacteria</taxon>
        <taxon>Pseudomonadati</taxon>
        <taxon>Pseudomonadota</taxon>
        <taxon>Alphaproteobacteria</taxon>
        <taxon>Sphingomonadales</taxon>
        <taxon>Sphingomonadaceae</taxon>
        <taxon>Sphingomonas</taxon>
    </lineage>
</organism>
<proteinExistence type="predicted"/>